<dbReference type="Proteomes" id="UP000194945">
    <property type="component" value="Unassembled WGS sequence"/>
</dbReference>
<feature type="domain" description="YokE-like PH" evidence="1">
    <location>
        <begin position="90"/>
        <end position="184"/>
    </location>
</feature>
<dbReference type="AlphaFoldDB" id="A0A242ZDQ7"/>
<dbReference type="EMBL" id="NFDE01000042">
    <property type="protein sequence ID" value="OTX91074.1"/>
    <property type="molecule type" value="Genomic_DNA"/>
</dbReference>
<protein>
    <recommendedName>
        <fullName evidence="1">YokE-like PH domain-containing protein</fullName>
    </recommendedName>
</protein>
<comment type="caution">
    <text evidence="2">The sequence shown here is derived from an EMBL/GenBank/DDBJ whole genome shotgun (WGS) entry which is preliminary data.</text>
</comment>
<sequence length="207" mass="23393">MKKSNEWICPTCLKAAGGLTVVPINKVTIDEIKVMIEEKKTGININEEKIAVELIPTAEGMYRYCVDNKFGTGFNEKWGVKHSGILKKNLMQDEKVLMTFIGIHNSKSTTKHDGNFAYAITDKRIIFGQKSLMSETFKAVDFDRINDITFEKGLLFGTLTIDTPQEKFNVSLDKGSATSINKNIHQVLDSLKKTVLRKNQQQMLLFL</sequence>
<gene>
    <name evidence="2" type="ORF">BK730_09595</name>
</gene>
<accession>A0A242ZDQ7</accession>
<name>A0A242ZDQ7_9BACI</name>
<evidence type="ECO:0000259" key="1">
    <source>
        <dbReference type="Pfam" id="PF14470"/>
    </source>
</evidence>
<dbReference type="Pfam" id="PF14470">
    <property type="entry name" value="bPH_3"/>
    <property type="match status" value="1"/>
</dbReference>
<reference evidence="2 3" key="1">
    <citation type="submission" date="2016-10" db="EMBL/GenBank/DDBJ databases">
        <title>Comparative genomics of Bacillus thuringiensis reveals a path to pathogens against multiple invertebrate hosts.</title>
        <authorList>
            <person name="Zheng J."/>
            <person name="Gao Q."/>
            <person name="Liu H."/>
            <person name="Peng D."/>
            <person name="Ruan L."/>
            <person name="Sun M."/>
        </authorList>
    </citation>
    <scope>NUCLEOTIDE SEQUENCE [LARGE SCALE GENOMIC DNA]</scope>
    <source>
        <strain evidence="2">BGSC 4BK1</strain>
    </source>
</reference>
<proteinExistence type="predicted"/>
<dbReference type="InterPro" id="IPR039519">
    <property type="entry name" value="YokE-like_PH"/>
</dbReference>
<evidence type="ECO:0000313" key="2">
    <source>
        <dbReference type="EMBL" id="OTX91074.1"/>
    </source>
</evidence>
<evidence type="ECO:0000313" key="3">
    <source>
        <dbReference type="Proteomes" id="UP000194945"/>
    </source>
</evidence>
<organism evidence="2 3">
    <name type="scientific">Bacillus wiedmannii</name>
    <dbReference type="NCBI Taxonomy" id="1890302"/>
    <lineage>
        <taxon>Bacteria</taxon>
        <taxon>Bacillati</taxon>
        <taxon>Bacillota</taxon>
        <taxon>Bacilli</taxon>
        <taxon>Bacillales</taxon>
        <taxon>Bacillaceae</taxon>
        <taxon>Bacillus</taxon>
        <taxon>Bacillus cereus group</taxon>
    </lineage>
</organism>